<protein>
    <submittedName>
        <fullName evidence="1">25348_t:CDS:1</fullName>
    </submittedName>
</protein>
<name>A0ABN7VKG0_GIGMA</name>
<evidence type="ECO:0000313" key="1">
    <source>
        <dbReference type="EMBL" id="CAG8780511.1"/>
    </source>
</evidence>
<accession>A0ABN7VKG0</accession>
<proteinExistence type="predicted"/>
<dbReference type="Proteomes" id="UP000789901">
    <property type="component" value="Unassembled WGS sequence"/>
</dbReference>
<comment type="caution">
    <text evidence="1">The sequence shown here is derived from an EMBL/GenBank/DDBJ whole genome shotgun (WGS) entry which is preliminary data.</text>
</comment>
<dbReference type="EMBL" id="CAJVQB010016565">
    <property type="protein sequence ID" value="CAG8780511.1"/>
    <property type="molecule type" value="Genomic_DNA"/>
</dbReference>
<feature type="non-terminal residue" evidence="1">
    <location>
        <position position="62"/>
    </location>
</feature>
<keyword evidence="2" id="KW-1185">Reference proteome</keyword>
<organism evidence="1 2">
    <name type="scientific">Gigaspora margarita</name>
    <dbReference type="NCBI Taxonomy" id="4874"/>
    <lineage>
        <taxon>Eukaryota</taxon>
        <taxon>Fungi</taxon>
        <taxon>Fungi incertae sedis</taxon>
        <taxon>Mucoromycota</taxon>
        <taxon>Glomeromycotina</taxon>
        <taxon>Glomeromycetes</taxon>
        <taxon>Diversisporales</taxon>
        <taxon>Gigasporaceae</taxon>
        <taxon>Gigaspora</taxon>
    </lineage>
</organism>
<evidence type="ECO:0000313" key="2">
    <source>
        <dbReference type="Proteomes" id="UP000789901"/>
    </source>
</evidence>
<reference evidence="1 2" key="1">
    <citation type="submission" date="2021-06" db="EMBL/GenBank/DDBJ databases">
        <authorList>
            <person name="Kallberg Y."/>
            <person name="Tangrot J."/>
            <person name="Rosling A."/>
        </authorList>
    </citation>
    <scope>NUCLEOTIDE SEQUENCE [LARGE SCALE GENOMIC DNA]</scope>
    <source>
        <strain evidence="1 2">120-4 pot B 10/14</strain>
    </source>
</reference>
<sequence length="62" mass="7308">MNEDYKDNNFYLRIGLDGTPELVDEFAKQFSDRVYNETLHAQIITTDVHLDNYNIKVDLLKT</sequence>
<gene>
    <name evidence="1" type="ORF">GMARGA_LOCUS19662</name>
</gene>